<accession>A0A3G9G1U3</accession>
<dbReference type="AlphaFoldDB" id="A0A3G9G1U3"/>
<sequence>MKITGRFPCNRSFARVSGELTVRTLPQRRDGVTTQNMCKSLQTRDFERKFFACAQPSRRIYRILHTHTRFIAAHPLNN</sequence>
<evidence type="ECO:0000313" key="2">
    <source>
        <dbReference type="Proteomes" id="UP000278756"/>
    </source>
</evidence>
<reference evidence="2" key="2">
    <citation type="journal article" date="2017" name="Plant Physiol. Biochem.">
        <title>Differential oxidative and antioxidative response of duckweed Lemna minor toward plant growth promoting/inhibiting bacteria.</title>
        <authorList>
            <person name="Ishizawa H."/>
            <person name="Kuroda M."/>
            <person name="Morikawa M."/>
            <person name="Ike M."/>
        </authorList>
    </citation>
    <scope>NUCLEOTIDE SEQUENCE [LARGE SCALE GENOMIC DNA]</scope>
    <source>
        <strain evidence="2">M6</strain>
    </source>
</reference>
<name>A0A3G9G1U3_9CAUL</name>
<proteinExistence type="predicted"/>
<evidence type="ECO:0000313" key="1">
    <source>
        <dbReference type="EMBL" id="BBF80606.1"/>
    </source>
</evidence>
<dbReference type="Proteomes" id="UP000278756">
    <property type="component" value="Chromosome 1"/>
</dbReference>
<protein>
    <submittedName>
        <fullName evidence="1">Uncharacterized protein</fullName>
    </submittedName>
</protein>
<reference evidence="2" key="1">
    <citation type="journal article" date="2017" name="Biotechnol. Biofuels">
        <title>Evaluation of environmental bacterial communities as a factor affecting the growth of duckweed Lemna minor.</title>
        <authorList>
            <person name="Ishizawa H."/>
            <person name="Kuroda M."/>
            <person name="Morikawa M."/>
            <person name="Ike M."/>
        </authorList>
    </citation>
    <scope>NUCLEOTIDE SEQUENCE [LARGE SCALE GENOMIC DNA]</scope>
    <source>
        <strain evidence="2">M6</strain>
    </source>
</reference>
<organism evidence="1 2">
    <name type="scientific">Asticcacaulis excentricus</name>
    <dbReference type="NCBI Taxonomy" id="78587"/>
    <lineage>
        <taxon>Bacteria</taxon>
        <taxon>Pseudomonadati</taxon>
        <taxon>Pseudomonadota</taxon>
        <taxon>Alphaproteobacteria</taxon>
        <taxon>Caulobacterales</taxon>
        <taxon>Caulobacteraceae</taxon>
        <taxon>Asticcacaulis</taxon>
    </lineage>
</organism>
<gene>
    <name evidence="1" type="ORF">EM6_1190</name>
</gene>
<dbReference type="EMBL" id="AP018827">
    <property type="protein sequence ID" value="BBF80606.1"/>
    <property type="molecule type" value="Genomic_DNA"/>
</dbReference>